<keyword evidence="2" id="KW-0378">Hydrolase</keyword>
<dbReference type="InterPro" id="IPR031879">
    <property type="entry name" value="FANCM-MHF-bd"/>
</dbReference>
<accession>A0A8C4NHX7</accession>
<dbReference type="SUPFAM" id="SSF52980">
    <property type="entry name" value="Restriction endonuclease-like"/>
    <property type="match status" value="1"/>
</dbReference>
<dbReference type="GeneTree" id="ENSGT00940000156480"/>
<dbReference type="PROSITE" id="PS51194">
    <property type="entry name" value="HELICASE_CTER"/>
    <property type="match status" value="1"/>
</dbReference>
<evidence type="ECO:0000256" key="3">
    <source>
        <dbReference type="ARBA" id="ARBA00022806"/>
    </source>
</evidence>
<dbReference type="Gene3D" id="3.40.50.10130">
    <property type="match status" value="1"/>
</dbReference>
<dbReference type="PANTHER" id="PTHR14025:SF20">
    <property type="entry name" value="FANCONI ANEMIA GROUP M PROTEIN"/>
    <property type="match status" value="1"/>
</dbReference>
<feature type="domain" description="Helicase C-terminal" evidence="6">
    <location>
        <begin position="135"/>
        <end position="300"/>
    </location>
</feature>
<dbReference type="Ensembl" id="ENSEBUT00000007542.1">
    <property type="protein sequence ID" value="ENSEBUP00000007071.1"/>
    <property type="gene ID" value="ENSEBUG00000004624.1"/>
</dbReference>
<dbReference type="GO" id="GO:0004518">
    <property type="term" value="F:nuclease activity"/>
    <property type="evidence" value="ECO:0007669"/>
    <property type="project" value="InterPro"/>
</dbReference>
<keyword evidence="4" id="KW-0067">ATP-binding</keyword>
<keyword evidence="1" id="KW-0547">Nucleotide-binding</keyword>
<dbReference type="Pfam" id="PF00271">
    <property type="entry name" value="Helicase_C"/>
    <property type="match status" value="1"/>
</dbReference>
<dbReference type="Pfam" id="PF16783">
    <property type="entry name" value="FANCM-MHF_bd"/>
    <property type="match status" value="1"/>
</dbReference>
<evidence type="ECO:0000256" key="5">
    <source>
        <dbReference type="SAM" id="MobiDB-lite"/>
    </source>
</evidence>
<evidence type="ECO:0000259" key="6">
    <source>
        <dbReference type="PROSITE" id="PS51194"/>
    </source>
</evidence>
<dbReference type="GO" id="GO:0016787">
    <property type="term" value="F:hydrolase activity"/>
    <property type="evidence" value="ECO:0007669"/>
    <property type="project" value="UniProtKB-KW"/>
</dbReference>
<dbReference type="InterPro" id="IPR027417">
    <property type="entry name" value="P-loop_NTPase"/>
</dbReference>
<feature type="region of interest" description="Disordered" evidence="5">
    <location>
        <begin position="1074"/>
        <end position="1099"/>
    </location>
</feature>
<dbReference type="SUPFAM" id="SSF52540">
    <property type="entry name" value="P-loop containing nucleoside triphosphate hydrolases"/>
    <property type="match status" value="1"/>
</dbReference>
<dbReference type="InterPro" id="IPR039686">
    <property type="entry name" value="FANCM/Mph1-like_ID"/>
</dbReference>
<dbReference type="InterPro" id="IPR001650">
    <property type="entry name" value="Helicase_C-like"/>
</dbReference>
<reference evidence="7" key="2">
    <citation type="submission" date="2025-09" db="UniProtKB">
        <authorList>
            <consortium name="Ensembl"/>
        </authorList>
    </citation>
    <scope>IDENTIFICATION</scope>
</reference>
<sequence length="1667" mass="183532">MNVLSRQAIPSLCKYQLILARDQFRKNPLGNMSAAQQGVIEGDFALCISLYHGYELLQQMGTRSLLLFLQGIMDGTKGMARAKHELCRNHDFLELYSELERESKGQTLEKESEDGAVRATPAPTPFVYSHPKLNKLEQVVLEHFQQAGGETRAMIFSSYRDSVGEIAEMLRRHHPLVRVMVFIGQSSSGKVTRGLSQKEQLQVVKSFRDGGYNTLVSTCVGEEGLDIGEVDLIVCFDAQRSPVRLVQRMGRTGRRRHGRIVVILSEGREEKVYNQSQSRKRYIHRAIVGATSSFQMYPLNHRMVPASLTPKVHFMHIAVGPAYNRQTARPCRQALTTCGSDGFLTPAESVEFEGKFAVEDDQKPILAHTAFICLGDRLKPQGKCCELSLSEWPQWQTKLQLSRYTSHSRTTHHFVKLMNFIDVLKLSEGDDTYDYEMAAHLDLADVSLHCDSSNLPPKPAHSSDGLSLTSRKAGCSGRQKDRLHVRNRSNKNVLGQFDGETDSDFASKKKPCRNFSRDICATMLASSSSSLDDIDENPDDGWSMLKVSSQQPQSKKALPLALPFLLAKKAAEKKTTVCSEEDFHDLFFWPLEQGQQIWSNLCFPVEPGNASTSFSQSYDLLSRSPPPVDSRLSDLESEESPNEEDPDYQMLEDFEEEHGMAFWDIENTEENEKETDNVKQNHSISRLEVTDKLSESPLQNDEMKKQVLAASMFSPSLFGDDDVFVEPREIHAGSHQKFKMSSEVSMCSDTFVKMKGVSSHSSPDCDVPRNSGHGSVRPFNALFSLSPKLSPSTPGSNKSTHSSNADFTAEVFSVCFDLGFDLDALEKNGSTDYRSSAHDNFNISVKQANPGQEQLSCEIIAQDNGAKDGKGQDETPLVSDGLTRYSETFTMKVQSSQPGLKISPYSNLSGSSGTLSVQEGSAKASCSDGRQTPRKSGCSTEDLPAALHCFSNTGKALEQHRAARDSIHGLEGNDTIKIVDEEDNVELLTVFGKCEDCPGNMSSTPQPALIHSQDVYSPIGRPVRRVPPRLNDSPEVVFPIARRRKRAALDLSDSLSKTSSVESDDTAAFETGTRNAHCRSKASDKCKRKRKKARKTEHQVDTGLQYLNLEAEVVDHTAAVSDDESDGSVGSLQGFINDKSVAPNDTVMQAVYMKSLRSPHVPSARYKMVYKGANKCDILSQEEPPDDDDYQEDSFCVASDDVDDEAVDGDEDETLLCATYHESSTPVGQRNIRTRHQTTVLRKTGRHKVRATELTPNLIANNTGTKSAIAGRRCRRRILVLDGSSEDDDAAVGKTGDLESKQELGTGIGSCIVANFEISLEEDAADPFKIPKQSIVPHCANSKNSFGKNNPSSASRTHPGFGACGTDADALDFQTRSSSSLSTFVGVRDSQSRAGMSSEDPPVMQAHAGSPHSSTHLKDAPESPQRRLILVDSREIASGQDVLSCLRLRHDIQAIVCSCLGADYVVSTRSAVERRGQMELGLLASKAKLAKRVRALLSTFKRLYLIVERERVRHGECARPVMRTHCFDTTLAALAAAGVQVLHSASQEQTAAVLAEIVAAEVCQGASLAGILPPKMQSPTAMDISEMALAHPAVGMYRAVPQLGYTAALLLCRKFRSVRQALGSSVSELCEKGQLSRQQAEALHRFVRYNFDQTFLPEDTIPPRNAK</sequence>
<dbReference type="GO" id="GO:0045003">
    <property type="term" value="P:double-strand break repair via synthesis-dependent strand annealing"/>
    <property type="evidence" value="ECO:0007669"/>
    <property type="project" value="TreeGrafter"/>
</dbReference>
<evidence type="ECO:0000256" key="4">
    <source>
        <dbReference type="ARBA" id="ARBA00022840"/>
    </source>
</evidence>
<organism evidence="7 8">
    <name type="scientific">Eptatretus burgeri</name>
    <name type="common">Inshore hagfish</name>
    <dbReference type="NCBI Taxonomy" id="7764"/>
    <lineage>
        <taxon>Eukaryota</taxon>
        <taxon>Metazoa</taxon>
        <taxon>Chordata</taxon>
        <taxon>Craniata</taxon>
        <taxon>Vertebrata</taxon>
        <taxon>Cyclostomata</taxon>
        <taxon>Myxini</taxon>
        <taxon>Myxiniformes</taxon>
        <taxon>Myxinidae</taxon>
        <taxon>Eptatretinae</taxon>
        <taxon>Eptatretus</taxon>
    </lineage>
</organism>
<keyword evidence="8" id="KW-1185">Reference proteome</keyword>
<feature type="compositionally biased region" description="Basic residues" evidence="5">
    <location>
        <begin position="1076"/>
        <end position="1095"/>
    </location>
</feature>
<dbReference type="Gene3D" id="3.40.50.300">
    <property type="entry name" value="P-loop containing nucleotide triphosphate hydrolases"/>
    <property type="match status" value="1"/>
</dbReference>
<reference evidence="7" key="1">
    <citation type="submission" date="2025-08" db="UniProtKB">
        <authorList>
            <consortium name="Ensembl"/>
        </authorList>
    </citation>
    <scope>IDENTIFICATION</scope>
</reference>
<feature type="region of interest" description="Disordered" evidence="5">
    <location>
        <begin position="614"/>
        <end position="646"/>
    </location>
</feature>
<dbReference type="SMART" id="SM00490">
    <property type="entry name" value="HELICc"/>
    <property type="match status" value="1"/>
</dbReference>
<dbReference type="GO" id="GO:0009378">
    <property type="term" value="F:four-way junction helicase activity"/>
    <property type="evidence" value="ECO:0007669"/>
    <property type="project" value="TreeGrafter"/>
</dbReference>
<keyword evidence="3" id="KW-0347">Helicase</keyword>
<evidence type="ECO:0000313" key="7">
    <source>
        <dbReference type="Ensembl" id="ENSEBUP00000007071.1"/>
    </source>
</evidence>
<feature type="compositionally biased region" description="Acidic residues" evidence="5">
    <location>
        <begin position="635"/>
        <end position="646"/>
    </location>
</feature>
<name>A0A8C4NHX7_EPTBU</name>
<dbReference type="GO" id="GO:0000400">
    <property type="term" value="F:four-way junction DNA binding"/>
    <property type="evidence" value="ECO:0007669"/>
    <property type="project" value="TreeGrafter"/>
</dbReference>
<evidence type="ECO:0000313" key="8">
    <source>
        <dbReference type="Proteomes" id="UP000694388"/>
    </source>
</evidence>
<feature type="region of interest" description="Disordered" evidence="5">
    <location>
        <begin position="1384"/>
        <end position="1423"/>
    </location>
</feature>
<dbReference type="SMART" id="SM00891">
    <property type="entry name" value="ERCC4"/>
    <property type="match status" value="1"/>
</dbReference>
<dbReference type="Gene3D" id="1.10.150.20">
    <property type="entry name" value="5' to 3' exonuclease, C-terminal subdomain"/>
    <property type="match status" value="1"/>
</dbReference>
<feature type="compositionally biased region" description="Polar residues" evidence="5">
    <location>
        <begin position="1341"/>
        <end position="1356"/>
    </location>
</feature>
<dbReference type="CDD" id="cd12091">
    <property type="entry name" value="FANCM_ID"/>
    <property type="match status" value="1"/>
</dbReference>
<dbReference type="InterPro" id="IPR011335">
    <property type="entry name" value="Restrct_endonuc-II-like"/>
</dbReference>
<proteinExistence type="predicted"/>
<feature type="region of interest" description="Disordered" evidence="5">
    <location>
        <begin position="454"/>
        <end position="497"/>
    </location>
</feature>
<feature type="region of interest" description="Disordered" evidence="5">
    <location>
        <begin position="1341"/>
        <end position="1361"/>
    </location>
</feature>
<dbReference type="InterPro" id="IPR006166">
    <property type="entry name" value="ERCC4_domain"/>
</dbReference>
<dbReference type="SUPFAM" id="SSF47781">
    <property type="entry name" value="RuvA domain 2-like"/>
    <property type="match status" value="1"/>
</dbReference>
<dbReference type="InterPro" id="IPR010994">
    <property type="entry name" value="RuvA_2-like"/>
</dbReference>
<dbReference type="GO" id="GO:0036297">
    <property type="term" value="P:interstrand cross-link repair"/>
    <property type="evidence" value="ECO:0007669"/>
    <property type="project" value="TreeGrafter"/>
</dbReference>
<dbReference type="PANTHER" id="PTHR14025">
    <property type="entry name" value="FANCONI ANEMIA GROUP M FANCM FAMILY MEMBER"/>
    <property type="match status" value="1"/>
</dbReference>
<dbReference type="GO" id="GO:0043138">
    <property type="term" value="F:3'-5' DNA helicase activity"/>
    <property type="evidence" value="ECO:0007669"/>
    <property type="project" value="InterPro"/>
</dbReference>
<dbReference type="Proteomes" id="UP000694388">
    <property type="component" value="Unplaced"/>
</dbReference>
<evidence type="ECO:0000256" key="1">
    <source>
        <dbReference type="ARBA" id="ARBA00022741"/>
    </source>
</evidence>
<evidence type="ECO:0000256" key="2">
    <source>
        <dbReference type="ARBA" id="ARBA00022801"/>
    </source>
</evidence>
<dbReference type="Gene3D" id="1.20.1320.20">
    <property type="entry name" value="hef helicase domain"/>
    <property type="match status" value="1"/>
</dbReference>
<dbReference type="GO" id="GO:0005524">
    <property type="term" value="F:ATP binding"/>
    <property type="evidence" value="ECO:0007669"/>
    <property type="project" value="UniProtKB-KW"/>
</dbReference>
<protein>
    <recommendedName>
        <fullName evidence="6">Helicase C-terminal domain-containing protein</fullName>
    </recommendedName>
</protein>